<evidence type="ECO:0000256" key="2">
    <source>
        <dbReference type="ARBA" id="ARBA00022448"/>
    </source>
</evidence>
<feature type="transmembrane region" description="Helical" evidence="7">
    <location>
        <begin position="20"/>
        <end position="37"/>
    </location>
</feature>
<feature type="transmembrane region" description="Helical" evidence="7">
    <location>
        <begin position="102"/>
        <end position="122"/>
    </location>
</feature>
<dbReference type="Gene3D" id="1.10.3720.10">
    <property type="entry name" value="MetI-like"/>
    <property type="match status" value="1"/>
</dbReference>
<dbReference type="AlphaFoldDB" id="A0A1T5L9R5"/>
<accession>A0A1T5L9R5</accession>
<dbReference type="InterPro" id="IPR000515">
    <property type="entry name" value="MetI-like"/>
</dbReference>
<dbReference type="SUPFAM" id="SSF161098">
    <property type="entry name" value="MetI-like"/>
    <property type="match status" value="1"/>
</dbReference>
<evidence type="ECO:0000259" key="8">
    <source>
        <dbReference type="Pfam" id="PF00528"/>
    </source>
</evidence>
<feature type="transmembrane region" description="Helical" evidence="7">
    <location>
        <begin position="227"/>
        <end position="245"/>
    </location>
</feature>
<feature type="transmembrane region" description="Helical" evidence="7">
    <location>
        <begin position="189"/>
        <end position="207"/>
    </location>
</feature>
<dbReference type="Pfam" id="PF00528">
    <property type="entry name" value="BPD_transp_1"/>
    <property type="match status" value="1"/>
</dbReference>
<keyword evidence="10" id="KW-1185">Reference proteome</keyword>
<gene>
    <name evidence="9" type="ORF">SAMN05660236_2802</name>
</gene>
<sequence length="262" mass="29781">MEEIKNIFNPLTHIKGRTLVMLIVTQAIAALLFWEIFGGNGLIPTPLRIMKSVVSIITTEYFIDNFFSSLGLTLTGMGISIVIALVVSYLSLIPVFSPLARFIVKCRYLTLTGLIFLFTLITQDGHQLKLSLLIFGIVPFFVTSLLSIIESINVQEYELCKTLRMNNWQALLEVVIIGRLDQVFEVMRQNFAIAWMMITMVEGLSMSEGGLGTMLIKSNKYIDLSTVFAILVIIFAIGIFFDFLLKNMRFWLFPYTKIHVRK</sequence>
<dbReference type="GO" id="GO:0055085">
    <property type="term" value="P:transmembrane transport"/>
    <property type="evidence" value="ECO:0007669"/>
    <property type="project" value="InterPro"/>
</dbReference>
<name>A0A1T5L9R5_9BACT</name>
<feature type="domain" description="ABC transmembrane type-1" evidence="8">
    <location>
        <begin position="83"/>
        <end position="247"/>
    </location>
</feature>
<keyword evidence="4 7" id="KW-0812">Transmembrane</keyword>
<dbReference type="Proteomes" id="UP000190961">
    <property type="component" value="Unassembled WGS sequence"/>
</dbReference>
<keyword evidence="2" id="KW-0813">Transport</keyword>
<dbReference type="PANTHER" id="PTHR30151">
    <property type="entry name" value="ALKANE SULFONATE ABC TRANSPORTER-RELATED, MEMBRANE SUBUNIT"/>
    <property type="match status" value="1"/>
</dbReference>
<dbReference type="OrthoDB" id="9784957at2"/>
<proteinExistence type="predicted"/>
<evidence type="ECO:0000256" key="5">
    <source>
        <dbReference type="ARBA" id="ARBA00022989"/>
    </source>
</evidence>
<protein>
    <submittedName>
        <fullName evidence="9">NitT/TauT family transport system permease protein</fullName>
    </submittedName>
</protein>
<organism evidence="9 10">
    <name type="scientific">Ohtaekwangia koreensis</name>
    <dbReference type="NCBI Taxonomy" id="688867"/>
    <lineage>
        <taxon>Bacteria</taxon>
        <taxon>Pseudomonadati</taxon>
        <taxon>Bacteroidota</taxon>
        <taxon>Cytophagia</taxon>
        <taxon>Cytophagales</taxon>
        <taxon>Fulvivirgaceae</taxon>
        <taxon>Ohtaekwangia</taxon>
    </lineage>
</organism>
<keyword evidence="5 7" id="KW-1133">Transmembrane helix</keyword>
<dbReference type="STRING" id="688867.SAMN05660236_2802"/>
<evidence type="ECO:0000256" key="6">
    <source>
        <dbReference type="ARBA" id="ARBA00023136"/>
    </source>
</evidence>
<dbReference type="InterPro" id="IPR035906">
    <property type="entry name" value="MetI-like_sf"/>
</dbReference>
<comment type="subcellular location">
    <subcellularLocation>
        <location evidence="1">Cell membrane</location>
        <topology evidence="1">Multi-pass membrane protein</topology>
    </subcellularLocation>
</comment>
<evidence type="ECO:0000313" key="9">
    <source>
        <dbReference type="EMBL" id="SKC72721.1"/>
    </source>
</evidence>
<evidence type="ECO:0000256" key="4">
    <source>
        <dbReference type="ARBA" id="ARBA00022692"/>
    </source>
</evidence>
<evidence type="ECO:0000256" key="7">
    <source>
        <dbReference type="SAM" id="Phobius"/>
    </source>
</evidence>
<keyword evidence="3" id="KW-1003">Cell membrane</keyword>
<dbReference type="RefSeq" id="WP_079687378.1">
    <property type="nucleotide sequence ID" value="NZ_FUZU01000002.1"/>
</dbReference>
<dbReference type="EMBL" id="FUZU01000002">
    <property type="protein sequence ID" value="SKC72721.1"/>
    <property type="molecule type" value="Genomic_DNA"/>
</dbReference>
<dbReference type="PANTHER" id="PTHR30151:SF0">
    <property type="entry name" value="ABC TRANSPORTER PERMEASE PROTEIN MJ0413-RELATED"/>
    <property type="match status" value="1"/>
</dbReference>
<evidence type="ECO:0000256" key="3">
    <source>
        <dbReference type="ARBA" id="ARBA00022475"/>
    </source>
</evidence>
<feature type="transmembrane region" description="Helical" evidence="7">
    <location>
        <begin position="128"/>
        <end position="149"/>
    </location>
</feature>
<evidence type="ECO:0000256" key="1">
    <source>
        <dbReference type="ARBA" id="ARBA00004651"/>
    </source>
</evidence>
<keyword evidence="6 7" id="KW-0472">Membrane</keyword>
<reference evidence="9 10" key="1">
    <citation type="submission" date="2017-02" db="EMBL/GenBank/DDBJ databases">
        <authorList>
            <person name="Peterson S.W."/>
        </authorList>
    </citation>
    <scope>NUCLEOTIDE SEQUENCE [LARGE SCALE GENOMIC DNA]</scope>
    <source>
        <strain evidence="9 10">DSM 25262</strain>
    </source>
</reference>
<dbReference type="GO" id="GO:0005886">
    <property type="term" value="C:plasma membrane"/>
    <property type="evidence" value="ECO:0007669"/>
    <property type="project" value="UniProtKB-SubCell"/>
</dbReference>
<feature type="transmembrane region" description="Helical" evidence="7">
    <location>
        <begin position="66"/>
        <end position="90"/>
    </location>
</feature>
<evidence type="ECO:0000313" key="10">
    <source>
        <dbReference type="Proteomes" id="UP000190961"/>
    </source>
</evidence>